<dbReference type="OrthoDB" id="7920at2157"/>
<evidence type="ECO:0000259" key="1">
    <source>
        <dbReference type="Pfam" id="PF10592"/>
    </source>
</evidence>
<dbReference type="AlphaFoldDB" id="V6AUE0"/>
<organism evidence="2 3">
    <name type="scientific">Candidatus Nitrosotenuis uzonensis</name>
    <dbReference type="NCBI Taxonomy" id="1407055"/>
    <lineage>
        <taxon>Archaea</taxon>
        <taxon>Nitrososphaerota</taxon>
        <taxon>Candidatus Nitrosotenuis</taxon>
    </lineage>
</organism>
<proteinExistence type="predicted"/>
<evidence type="ECO:0000313" key="3">
    <source>
        <dbReference type="Proteomes" id="UP000018159"/>
    </source>
</evidence>
<dbReference type="InterPro" id="IPR018891">
    <property type="entry name" value="AIPR_C"/>
</dbReference>
<dbReference type="Proteomes" id="UP000018159">
    <property type="component" value="Unassembled WGS sequence"/>
</dbReference>
<dbReference type="Pfam" id="PF10592">
    <property type="entry name" value="AIPR"/>
    <property type="match status" value="1"/>
</dbReference>
<keyword evidence="3" id="KW-1185">Reference proteome</keyword>
<dbReference type="EMBL" id="CBTY010000009">
    <property type="protein sequence ID" value="CDI06139.1"/>
    <property type="molecule type" value="Genomic_DNA"/>
</dbReference>
<reference evidence="2 3" key="1">
    <citation type="journal article" date="2013" name="PLoS ONE">
        <title>Enrichment and Genome Sequence of the Group I.1a Ammonia-Oxidizing Archaeon ?Ca. Nitrosotenuis uzonensis? Representing a Clade Globally.</title>
        <authorList>
            <person name="Lebedeva E.V."/>
            <person name="Hatzenpichler R."/>
            <person name="Pelletier E."/>
            <person name="Schuster N."/>
            <person name="Hauzmayer S."/>
            <person name="Bulaev A."/>
            <person name="Grigor'eva N.V."/>
            <person name="Galushko A."/>
            <person name="Schmid M."/>
            <person name="Palatinszky M."/>
            <person name="Le Paslier D."/>
            <person name="Daims H."/>
            <person name="Wagner M."/>
        </authorList>
    </citation>
    <scope>NUCLEOTIDE SEQUENCE [LARGE SCALE GENOMIC DNA]</scope>
    <source>
        <strain evidence="2 3">N4</strain>
    </source>
</reference>
<gene>
    <name evidence="2" type="ORF">NITUZ_40305</name>
</gene>
<evidence type="ECO:0000313" key="2">
    <source>
        <dbReference type="EMBL" id="CDI06139.1"/>
    </source>
</evidence>
<name>V6AUE0_9ARCH</name>
<accession>V6AUE0</accession>
<feature type="domain" description="Abortive phage infection protein C-terminal" evidence="1">
    <location>
        <begin position="228"/>
        <end position="514"/>
    </location>
</feature>
<dbReference type="RefSeq" id="WP_048196519.1">
    <property type="nucleotide sequence ID" value="NZ_CBTY010000009.1"/>
</dbReference>
<protein>
    <recommendedName>
        <fullName evidence="1">Abortive phage infection protein C-terminal domain-containing protein</fullName>
    </recommendedName>
</protein>
<dbReference type="STRING" id="1407055.NITUZ_40305"/>
<comment type="caution">
    <text evidence="2">The sequence shown here is derived from an EMBL/GenBank/DDBJ whole genome shotgun (WGS) entry which is preliminary data.</text>
</comment>
<sequence length="584" mass="67268">MAEKGSGLLEYIPGSKSLLIQKRQEQPMEGFSENIKDSIREYAESGKSDVEKGYNFLHWVLTRVFEATEDDAADAIVDGANDLGIDAYLPVDFSDNKIRLFQSKYGTAHSQEAIIKFKEDVKRLLNRDVTKMRPELANLVTKIQEKNLKVECCYVTNQSVEGVSDDSVEIIDINKIVQSLWDRIKKPAAGKKSKIKLEDKILYKNTVVGILKLRELTDFVIKNRDYVFESNIRQWMQFKTNVNKGIRETLQLSPDKFFYYNNGITIVVSDFEQLEDNTLMLHAPQIVNGAQTSNSILDHAKRTNNLDGSITVTIIKADDEHDQNNITKYRNSQNSVRGKDLVSLMDFHKSIKSQLENYGYFYEIQAGSFDAKTKSQQTEFTGDSIYNKYLPDNHKKVIVAKDAIQSLVAGIEQRPTEAYSSPAQFLPRGSKYDDVFNENLRDDYRLLLYPYLVKEFAKKSIGYGKRGGHKTKRYATLFFVAVYFRVVHKKILLTKGDFKEDVAKLEPIFKSYKLNERILRLVDVIVTKFLEDTAVDDEMEIANTKHNFFSHHVWNEAMLRVVDKKIRQEEEDIESIRKLVNNIL</sequence>